<dbReference type="InterPro" id="IPR029000">
    <property type="entry name" value="Cyclophilin-like_dom_sf"/>
</dbReference>
<name>A0AAD4AKG2_9GAMM</name>
<evidence type="ECO:0000256" key="3">
    <source>
        <dbReference type="ARBA" id="ARBA00022840"/>
    </source>
</evidence>
<gene>
    <name evidence="5" type="ORF">PCIT_a0120</name>
</gene>
<dbReference type="Pfam" id="PF02682">
    <property type="entry name" value="CT_C_D"/>
    <property type="match status" value="1"/>
</dbReference>
<dbReference type="NCBIfam" id="TIGR00370">
    <property type="entry name" value="5-oxoprolinase subunit PxpB"/>
    <property type="match status" value="1"/>
</dbReference>
<reference evidence="5" key="1">
    <citation type="journal article" date="2012" name="J. Bacteriol.">
        <title>Genome sequences of type strains of seven species of the marine bacterium Pseudoalteromonas.</title>
        <authorList>
            <person name="Xie B.B."/>
            <person name="Shu Y.L."/>
            <person name="Qin Q.L."/>
            <person name="Rong J.C."/>
            <person name="Zhang X.Y."/>
            <person name="Chen X.L."/>
            <person name="Shi M."/>
            <person name="He H.L."/>
            <person name="Zhou B.C."/>
            <person name="Zhang Y.Z."/>
        </authorList>
    </citation>
    <scope>NUCLEOTIDE SEQUENCE</scope>
    <source>
        <strain evidence="5">DSM 8771</strain>
    </source>
</reference>
<dbReference type="SMART" id="SM00796">
    <property type="entry name" value="AHS1"/>
    <property type="match status" value="1"/>
</dbReference>
<keyword evidence="3" id="KW-0067">ATP-binding</keyword>
<dbReference type="Gene3D" id="2.40.100.10">
    <property type="entry name" value="Cyclophilin-like"/>
    <property type="match status" value="1"/>
</dbReference>
<dbReference type="Proteomes" id="UP000016487">
    <property type="component" value="Unassembled WGS sequence"/>
</dbReference>
<dbReference type="AlphaFoldDB" id="A0AAD4AKG2"/>
<dbReference type="InterPro" id="IPR010016">
    <property type="entry name" value="PxpB"/>
</dbReference>
<dbReference type="GO" id="GO:0005524">
    <property type="term" value="F:ATP binding"/>
    <property type="evidence" value="ECO:0007669"/>
    <property type="project" value="UniProtKB-KW"/>
</dbReference>
<keyword evidence="1" id="KW-0547">Nucleotide-binding</keyword>
<sequence>MIDPHCYLLGEQAIVFMLETDTPSTSEQRRLFTLTSKLMNIDAFFDVVPTKSSVTVYLKRPQDYQVWINQIIRLWDECELASFTPNRHRFEVTYGGQFGPDLTDLANSLSLSEHNIIELHTSVTYQVEFIGFLPGFGYLGTLPKALQVPRKSTPRTSVPKGSVAIAQELTAIYPSNSPGGWHLIGLCNTPLFDPTLKQPSLLLPGDQVQFIPAKDSVCSK</sequence>
<dbReference type="SUPFAM" id="SSF50891">
    <property type="entry name" value="Cyclophilin-like"/>
    <property type="match status" value="1"/>
</dbReference>
<protein>
    <recommendedName>
        <fullName evidence="4">Carboxyltransferase domain-containing protein</fullName>
    </recommendedName>
</protein>
<accession>A0AAD4AKG2</accession>
<organism evidence="5 6">
    <name type="scientific">Pseudoalteromonas citrea</name>
    <dbReference type="NCBI Taxonomy" id="43655"/>
    <lineage>
        <taxon>Bacteria</taxon>
        <taxon>Pseudomonadati</taxon>
        <taxon>Pseudomonadota</taxon>
        <taxon>Gammaproteobacteria</taxon>
        <taxon>Alteromonadales</taxon>
        <taxon>Pseudoalteromonadaceae</taxon>
        <taxon>Pseudoalteromonas</taxon>
    </lineage>
</organism>
<dbReference type="InterPro" id="IPR003833">
    <property type="entry name" value="CT_C_D"/>
</dbReference>
<feature type="domain" description="Carboxyltransferase" evidence="4">
    <location>
        <begin position="4"/>
        <end position="202"/>
    </location>
</feature>
<dbReference type="PANTHER" id="PTHR34698:SF2">
    <property type="entry name" value="5-OXOPROLINASE SUBUNIT B"/>
    <property type="match status" value="1"/>
</dbReference>
<evidence type="ECO:0000313" key="5">
    <source>
        <dbReference type="EMBL" id="KAF7773795.1"/>
    </source>
</evidence>
<evidence type="ECO:0000313" key="6">
    <source>
        <dbReference type="Proteomes" id="UP000016487"/>
    </source>
</evidence>
<dbReference type="RefSeq" id="WP_010363159.1">
    <property type="nucleotide sequence ID" value="NZ_AHBZ03000014.1"/>
</dbReference>
<proteinExistence type="predicted"/>
<evidence type="ECO:0000256" key="2">
    <source>
        <dbReference type="ARBA" id="ARBA00022801"/>
    </source>
</evidence>
<keyword evidence="2" id="KW-0378">Hydrolase</keyword>
<evidence type="ECO:0000256" key="1">
    <source>
        <dbReference type="ARBA" id="ARBA00022741"/>
    </source>
</evidence>
<comment type="caution">
    <text evidence="5">The sequence shown here is derived from an EMBL/GenBank/DDBJ whole genome shotgun (WGS) entry which is preliminary data.</text>
</comment>
<dbReference type="GO" id="GO:0016787">
    <property type="term" value="F:hydrolase activity"/>
    <property type="evidence" value="ECO:0007669"/>
    <property type="project" value="UniProtKB-KW"/>
</dbReference>
<dbReference type="EMBL" id="AHBZ03000014">
    <property type="protein sequence ID" value="KAF7773795.1"/>
    <property type="molecule type" value="Genomic_DNA"/>
</dbReference>
<dbReference type="PANTHER" id="PTHR34698">
    <property type="entry name" value="5-OXOPROLINASE SUBUNIT B"/>
    <property type="match status" value="1"/>
</dbReference>
<reference evidence="5" key="2">
    <citation type="submission" date="2015-03" db="EMBL/GenBank/DDBJ databases">
        <title>Genome sequence of Pseudoalteromonas citrea.</title>
        <authorList>
            <person name="Xie B.-B."/>
            <person name="Rong J.-C."/>
            <person name="Qin Q.-L."/>
            <person name="Zhang Y.-Z."/>
        </authorList>
    </citation>
    <scope>NUCLEOTIDE SEQUENCE</scope>
    <source>
        <strain evidence="5">DSM 8771</strain>
    </source>
</reference>
<evidence type="ECO:0000259" key="4">
    <source>
        <dbReference type="SMART" id="SM00796"/>
    </source>
</evidence>